<evidence type="ECO:0000256" key="1">
    <source>
        <dbReference type="ARBA" id="ARBA00005495"/>
    </source>
</evidence>
<dbReference type="AlphaFoldDB" id="A0A0L1KH53"/>
<dbReference type="SUPFAM" id="SSF51316">
    <property type="entry name" value="Mss4-like"/>
    <property type="match status" value="1"/>
</dbReference>
<accession>A0A0L1KH53</accession>
<evidence type="ECO:0000313" key="6">
    <source>
        <dbReference type="EMBL" id="KNH03199.1"/>
    </source>
</evidence>
<evidence type="ECO:0000259" key="5">
    <source>
        <dbReference type="PROSITE" id="PS51891"/>
    </source>
</evidence>
<dbReference type="STRING" id="1306953.J121_1784"/>
<keyword evidence="3" id="KW-0862">Zinc</keyword>
<dbReference type="PANTHER" id="PTHR33337">
    <property type="entry name" value="GFA DOMAIN-CONTAINING PROTEIN"/>
    <property type="match status" value="1"/>
</dbReference>
<dbReference type="GO" id="GO:0016846">
    <property type="term" value="F:carbon-sulfur lyase activity"/>
    <property type="evidence" value="ECO:0007669"/>
    <property type="project" value="InterPro"/>
</dbReference>
<dbReference type="PROSITE" id="PS51891">
    <property type="entry name" value="CENP_V_GFA"/>
    <property type="match status" value="1"/>
</dbReference>
<dbReference type="Pfam" id="PF04828">
    <property type="entry name" value="GFA"/>
    <property type="match status" value="1"/>
</dbReference>
<proteinExistence type="inferred from homology"/>
<dbReference type="InterPro" id="IPR006913">
    <property type="entry name" value="CENP-V/GFA"/>
</dbReference>
<keyword evidence="4" id="KW-0456">Lyase</keyword>
<dbReference type="PANTHER" id="PTHR33337:SF40">
    <property type="entry name" value="CENP-V_GFA DOMAIN-CONTAINING PROTEIN-RELATED"/>
    <property type="match status" value="1"/>
</dbReference>
<name>A0A0L1KH53_9SPHN</name>
<evidence type="ECO:0000256" key="3">
    <source>
        <dbReference type="ARBA" id="ARBA00022833"/>
    </source>
</evidence>
<gene>
    <name evidence="6" type="ORF">J121_1784</name>
</gene>
<feature type="domain" description="CENP-V/GFA" evidence="5">
    <location>
        <begin position="7"/>
        <end position="115"/>
    </location>
</feature>
<dbReference type="Proteomes" id="UP000037446">
    <property type="component" value="Unassembled WGS sequence"/>
</dbReference>
<dbReference type="PATRIC" id="fig|1306953.7.peg.1836"/>
<organism evidence="6 7">
    <name type="scientific">Qipengyuania citrea LAMA 915</name>
    <dbReference type="NCBI Taxonomy" id="1306953"/>
    <lineage>
        <taxon>Bacteria</taxon>
        <taxon>Pseudomonadati</taxon>
        <taxon>Pseudomonadota</taxon>
        <taxon>Alphaproteobacteria</taxon>
        <taxon>Sphingomonadales</taxon>
        <taxon>Erythrobacteraceae</taxon>
        <taxon>Qipengyuania</taxon>
    </lineage>
</organism>
<comment type="caution">
    <text evidence="6">The sequence shown here is derived from an EMBL/GenBank/DDBJ whole genome shotgun (WGS) entry which is preliminary data.</text>
</comment>
<dbReference type="RefSeq" id="WP_228135180.1">
    <property type="nucleotide sequence ID" value="NZ_JYNE01000015.1"/>
</dbReference>
<comment type="similarity">
    <text evidence="1">Belongs to the Gfa family.</text>
</comment>
<sequence length="144" mass="15715">MSGAARIEGHCLCGAVTIALENPAQLIEICQCDMCRRWAGSFYSAQTGESVRISGEGSATIYRSSEWAERAFCAHCGSNLWFRFLPTGGRSFSAGLFDAAAKHAIEKEIFVDERADWCRIEGDHPRQTGAEVIAEAEAAGFKFN</sequence>
<reference evidence="6" key="1">
    <citation type="submission" date="2015-02" db="EMBL/GenBank/DDBJ databases">
        <authorList>
            <person name="Chooi Y.-H."/>
        </authorList>
    </citation>
    <scope>NUCLEOTIDE SEQUENCE [LARGE SCALE GENOMIC DNA]</scope>
    <source>
        <strain evidence="6">LAMA 915</strain>
    </source>
</reference>
<evidence type="ECO:0000256" key="4">
    <source>
        <dbReference type="ARBA" id="ARBA00023239"/>
    </source>
</evidence>
<evidence type="ECO:0000256" key="2">
    <source>
        <dbReference type="ARBA" id="ARBA00022723"/>
    </source>
</evidence>
<dbReference type="GO" id="GO:0046872">
    <property type="term" value="F:metal ion binding"/>
    <property type="evidence" value="ECO:0007669"/>
    <property type="project" value="UniProtKB-KW"/>
</dbReference>
<dbReference type="InterPro" id="IPR011057">
    <property type="entry name" value="Mss4-like_sf"/>
</dbReference>
<dbReference type="EMBL" id="JYNE01000015">
    <property type="protein sequence ID" value="KNH03199.1"/>
    <property type="molecule type" value="Genomic_DNA"/>
</dbReference>
<dbReference type="Gene3D" id="3.90.1590.10">
    <property type="entry name" value="glutathione-dependent formaldehyde- activating enzyme (gfa)"/>
    <property type="match status" value="1"/>
</dbReference>
<protein>
    <submittedName>
        <fullName evidence="6">Diguanylate cyclase</fullName>
    </submittedName>
</protein>
<evidence type="ECO:0000313" key="7">
    <source>
        <dbReference type="Proteomes" id="UP000037446"/>
    </source>
</evidence>
<keyword evidence="2" id="KW-0479">Metal-binding</keyword>